<evidence type="ECO:0000256" key="1">
    <source>
        <dbReference type="ARBA" id="ARBA00022737"/>
    </source>
</evidence>
<evidence type="ECO:0000313" key="3">
    <source>
        <dbReference type="EMBL" id="NHK27870.1"/>
    </source>
</evidence>
<name>A0A8J3A6J6_9PROT</name>
<comment type="caution">
    <text evidence="2">The sequence shown here is derived from an EMBL/GenBank/DDBJ whole genome shotgun (WGS) entry which is preliminary data.</text>
</comment>
<dbReference type="Pfam" id="PF00805">
    <property type="entry name" value="Pentapeptide"/>
    <property type="match status" value="2"/>
</dbReference>
<dbReference type="EMBL" id="BMGZ01000001">
    <property type="protein sequence ID" value="GGH96753.1"/>
    <property type="molecule type" value="Genomic_DNA"/>
</dbReference>
<gene>
    <name evidence="3" type="ORF">FF098_008150</name>
    <name evidence="2" type="ORF">GCM10011355_16400</name>
</gene>
<organism evidence="2 4">
    <name type="scientific">Aquisalinus luteolus</name>
    <dbReference type="NCBI Taxonomy" id="1566827"/>
    <lineage>
        <taxon>Bacteria</taxon>
        <taxon>Pseudomonadati</taxon>
        <taxon>Pseudomonadota</taxon>
        <taxon>Alphaproteobacteria</taxon>
        <taxon>Parvularculales</taxon>
        <taxon>Parvularculaceae</taxon>
        <taxon>Aquisalinus</taxon>
    </lineage>
</organism>
<reference evidence="2" key="3">
    <citation type="submission" date="2020-09" db="EMBL/GenBank/DDBJ databases">
        <authorList>
            <person name="Sun Q."/>
            <person name="Zhou Y."/>
        </authorList>
    </citation>
    <scope>NUCLEOTIDE SEQUENCE</scope>
    <source>
        <strain evidence="2">CGMCC 1.14984</strain>
    </source>
</reference>
<dbReference type="InterPro" id="IPR001646">
    <property type="entry name" value="5peptide_repeat"/>
</dbReference>
<dbReference type="AlphaFoldDB" id="A0A8J3A6J6"/>
<dbReference type="Proteomes" id="UP000818603">
    <property type="component" value="Unassembled WGS sequence"/>
</dbReference>
<evidence type="ECO:0000313" key="5">
    <source>
        <dbReference type="Proteomes" id="UP000818603"/>
    </source>
</evidence>
<sequence length="293" mass="31925">MIKIVILTVAVIFNTMLYSYANASLQEQQRFPRPIRSVLDTTIDTVVTGSIELNRVTKGRGLASVWDALTGKEVEQAPVTALNADLTGSRFSRELMPKSSFVKATLDRSTFSHTIMDGSMLDSAFIRQASFVQTDLKETTARGSDFSGSVFERADLGGSLMQSAIFDNAEFRDTSMTAVQFSGASFREARLTDTMAMRSVFYRADLIGVVAERVSFRRARFDEALLIGAVLHETDVTSATFTNADLTGADLTTVTGLMQEQLNSACGNAMTKLPAGLKVQECSILSMARSDTQ</sequence>
<dbReference type="PANTHER" id="PTHR47485">
    <property type="entry name" value="THYLAKOID LUMENAL 17.4 KDA PROTEIN, CHLOROPLASTIC"/>
    <property type="match status" value="1"/>
</dbReference>
<protein>
    <submittedName>
        <fullName evidence="3">Pentapeptide repeat-containing protein</fullName>
    </submittedName>
</protein>
<accession>A0A8J3A6J6</accession>
<dbReference type="Proteomes" id="UP000621856">
    <property type="component" value="Unassembled WGS sequence"/>
</dbReference>
<reference evidence="3 5" key="2">
    <citation type="submission" date="2020-02" db="EMBL/GenBank/DDBJ databases">
        <title>Genome sequence of Parvularcula flava strain NH6-79.</title>
        <authorList>
            <person name="Abdul Karim M.H."/>
            <person name="Lam M.Q."/>
            <person name="Chen S.J."/>
            <person name="Yahya A."/>
            <person name="Shahir S."/>
            <person name="Shamsir M.S."/>
            <person name="Chong C.S."/>
        </authorList>
    </citation>
    <scope>NUCLEOTIDE SEQUENCE [LARGE SCALE GENOMIC DNA]</scope>
    <source>
        <strain evidence="3 5">NH6-79</strain>
    </source>
</reference>
<keyword evidence="1" id="KW-0677">Repeat</keyword>
<dbReference type="SUPFAM" id="SSF141571">
    <property type="entry name" value="Pentapeptide repeat-like"/>
    <property type="match status" value="2"/>
</dbReference>
<dbReference type="EMBL" id="VCJR02000001">
    <property type="protein sequence ID" value="NHK27870.1"/>
    <property type="molecule type" value="Genomic_DNA"/>
</dbReference>
<keyword evidence="5" id="KW-1185">Reference proteome</keyword>
<evidence type="ECO:0000313" key="2">
    <source>
        <dbReference type="EMBL" id="GGH96753.1"/>
    </source>
</evidence>
<proteinExistence type="predicted"/>
<reference evidence="2" key="1">
    <citation type="journal article" date="2014" name="Int. J. Syst. Evol. Microbiol.">
        <title>Complete genome sequence of Corynebacterium casei LMG S-19264T (=DSM 44701T), isolated from a smear-ripened cheese.</title>
        <authorList>
            <consortium name="US DOE Joint Genome Institute (JGI-PGF)"/>
            <person name="Walter F."/>
            <person name="Albersmeier A."/>
            <person name="Kalinowski J."/>
            <person name="Ruckert C."/>
        </authorList>
    </citation>
    <scope>NUCLEOTIDE SEQUENCE</scope>
    <source>
        <strain evidence="2">CGMCC 1.14984</strain>
    </source>
</reference>
<dbReference type="PANTHER" id="PTHR47485:SF1">
    <property type="entry name" value="THYLAKOID LUMENAL 17.4 KDA PROTEIN, CHLOROPLASTIC"/>
    <property type="match status" value="1"/>
</dbReference>
<dbReference type="RefSeq" id="WP_155139167.1">
    <property type="nucleotide sequence ID" value="NZ_BMGZ01000001.1"/>
</dbReference>
<dbReference type="Gene3D" id="2.160.20.80">
    <property type="entry name" value="E3 ubiquitin-protein ligase SopA"/>
    <property type="match status" value="2"/>
</dbReference>
<evidence type="ECO:0000313" key="4">
    <source>
        <dbReference type="Proteomes" id="UP000621856"/>
    </source>
</evidence>